<sequence length="1879" mass="203122">MPPSKQKSSASAGTRKKHAKKAAKAHGDDSADLDNLPIPSGQKPQRGQKKLSKAQKKALPKIKQYIPPPKPPAPPIPDPLDGQGLARTLPAELVVVLRRLGKKDDVTRRKGLEELREGWTNEVLKSGGSEDGELERELKETALLSAIPVWLHNFASLLQSPFHRSTALQLHSDLLSIPSLRTAILDSLSLSLLPGSQNRDILGSWLVAALEEGRRAGGAGIKSWDSSTSLRAAAPAGADVEGESSPASDSGKIDLTQHLGDLVEYLTLSILDPSTLHDNIHPAPVSSAPAAPSPAPSAKKGQSKGSKGKSASTPTHAPRQTAPVQPSEDEELVEERLSRYRVGGLVGLTWLVQQISSSGVVPPAELVNLVRNPGLWLALSPEPVEAADSPIGLSTAHPPIRRAAYSLLAAVVEQHSEQLAEEETLHMLSDAVLGSCWLEKEAVVWETAGLAVAKFIRKWPECWTITSNPALRRESTHSVDDEKNESENEEGDQDGEASDDDGEEQENMEATENNAAEKKAPQSSVSPVSAHYANFLEFTSTICPTIPQLTYPLLLVFVSTLPPYLLPLTSASTTQVQNLFSHLWAPVDSRLLSTHSLPGQTSAFQTFFQAFLDVTGFLVGKAWSTEQGHETAVWIVREQLGERAWKEGVLQLGGKAGGRRAQPGVSREFEATAFGKTLLRLASTDEKLIAEQSDVLQQSLLNSSFANDSANAETSTLPRAIPIFTALKQSSDSPVIVKIADEGVAAVTQRAVDRLEQELSKPSESNTFAGLVMVLTEVLRQHPDRVSEDIRQRLASILRENGSDVANALSSDALVSMLDALHSTSASTGQEACQTILNTLLGTQQSVDPYKRFAIVQSLLNLPSSDLLQTGSLDDIATESTGIALSTGSTDAIAVAVSSLRSAQYLSQDALNEVLALVCTAIHDSTEKLLTGHDFAETSLPRAAFSIFASYATTHLSEVVASDLWLQSLISVHHVIFLLPRVPGHIASSFGKEESIVALWEKTGQLNDNEKRKILSKVHESLREGIQRVEVEVDPDILIDVALATTIGSDNAPSVAALCEALLPPTSDLLDAIAYHASQPSHPSLPILDPLVPYTTEVSPDVSLESEFDIIGRTKAARWAEATVSLLRADRALVNSQPVLLQVALAAFQLAQDTLAVPGSSRGLYATTASIVHLTDLVREVEGAMSYALSYVDEVPVAWHNATVQALKSGTVPAESDLLQKLLAALKEDIVSQGGDISARSFRDVLSRHLRQSGAGEAEGEVWLNYAMSLIDKAPQLALAIILAVKPILLDTKPFSLAQSRLANALTSVKPTAAAVTKQGLPYLRLLIASAPPADAASVFLPQQRALFVLRHVNGWLTAEEDDDDEEAEMPEEVECRIAELETAVAPIVQDLSGAHWDGIFDLVENGLDASMLDDPTTSCVLYQSLILLQQIRDLCQSNKALHAAWTAKDAHMKLVLDLFLQCRNADSTPIVMIQNLILDLLGDVPEKVMENASLAQLSDLIKLSTSSAVQSAAYRILIRVIRHQTLALVLEVEASVAEAEEGHKHGTIELPSNLIGIAEQGLNVDWHGEIEIAPVSKLGCLLAWLAILEHFEDASLTLRWAYLDQLNSSKLLTEGLLPMLFAMLGISEMGAWNFPASQYAVDEFYPELLDPEEIADLTPLASYLFYRSLVTIPSAVRSYYESLKSRQLSMSMLAFVARHYSPVIIAHEFAALRQPAALAQLTEEGLNVRIASGGGQTVAAAGAGSSEAIASYVVDEQPMEIGIRLPAEFPLKAVDVRDLRRVGVPENKWRGWLMSVQQTITSRNGLILEALTVFKKNVSLHFEGVVECAICYSIISLTDRTLPTKPCRTCKNRFHASCLFKWFNSSHSSSCPLCRALF</sequence>
<keyword evidence="20" id="KW-1185">Reference proteome</keyword>
<dbReference type="GO" id="GO:0005829">
    <property type="term" value="C:cytosol"/>
    <property type="evidence" value="ECO:0007669"/>
    <property type="project" value="UniProtKB-SubCell"/>
</dbReference>
<dbReference type="Proteomes" id="UP000092666">
    <property type="component" value="Unassembled WGS sequence"/>
</dbReference>
<evidence type="ECO:0000256" key="4">
    <source>
        <dbReference type="ARBA" id="ARBA00007997"/>
    </source>
</evidence>
<comment type="catalytic activity">
    <reaction evidence="1 16">
        <text>S-ubiquitinyl-[E2 ubiquitin-conjugating enzyme]-L-cysteine + [acceptor protein]-L-lysine = [E2 ubiquitin-conjugating enzyme]-L-cysteine + N(6)-ubiquitinyl-[acceptor protein]-L-lysine.</text>
        <dbReference type="EC" id="2.3.2.27"/>
    </reaction>
</comment>
<keyword evidence="8 16" id="KW-0808">Transferase</keyword>
<dbReference type="InterPro" id="IPR011016">
    <property type="entry name" value="Znf_RING-CH"/>
</dbReference>
<comment type="subunit">
    <text evidence="16">Component of the ribosome quality control complex (RQC).</text>
</comment>
<evidence type="ECO:0000256" key="6">
    <source>
        <dbReference type="ARBA" id="ARBA00017157"/>
    </source>
</evidence>
<dbReference type="GO" id="GO:1990112">
    <property type="term" value="C:RQC complex"/>
    <property type="evidence" value="ECO:0007669"/>
    <property type="project" value="UniProtKB-UniRule"/>
</dbReference>
<organism evidence="19 20">
    <name type="scientific">Kwoniella heveanensis BCC8398</name>
    <dbReference type="NCBI Taxonomy" id="1296120"/>
    <lineage>
        <taxon>Eukaryota</taxon>
        <taxon>Fungi</taxon>
        <taxon>Dikarya</taxon>
        <taxon>Basidiomycota</taxon>
        <taxon>Agaricomycotina</taxon>
        <taxon>Tremellomycetes</taxon>
        <taxon>Tremellales</taxon>
        <taxon>Cryptococcaceae</taxon>
        <taxon>Kwoniella</taxon>
    </lineage>
</organism>
<feature type="region of interest" description="Disordered" evidence="17">
    <location>
        <begin position="1"/>
        <end position="83"/>
    </location>
</feature>
<dbReference type="Pfam" id="PF13639">
    <property type="entry name" value="zf-RING_2"/>
    <property type="match status" value="1"/>
</dbReference>
<gene>
    <name evidence="19" type="ORF">I316_00183</name>
</gene>
<dbReference type="Pfam" id="PF22999">
    <property type="entry name" value="LTN1_E3_ligase_6th"/>
    <property type="match status" value="1"/>
</dbReference>
<proteinExistence type="inferred from homology"/>
<dbReference type="InterPro" id="IPR054477">
    <property type="entry name" value="LTN1_E3_ligase_6th"/>
</dbReference>
<dbReference type="SUPFAM" id="SSF48371">
    <property type="entry name" value="ARM repeat"/>
    <property type="match status" value="1"/>
</dbReference>
<reference evidence="19 20" key="1">
    <citation type="submission" date="2013-07" db="EMBL/GenBank/DDBJ databases">
        <title>The Genome Sequence of Cryptococcus heveanensis BCC8398.</title>
        <authorList>
            <consortium name="The Broad Institute Genome Sequencing Platform"/>
            <person name="Cuomo C."/>
            <person name="Litvintseva A."/>
            <person name="Chen Y."/>
            <person name="Heitman J."/>
            <person name="Sun S."/>
            <person name="Springer D."/>
            <person name="Dromer F."/>
            <person name="Young S.K."/>
            <person name="Zeng Q."/>
            <person name="Gargeya S."/>
            <person name="Fitzgerald M."/>
            <person name="Abouelleil A."/>
            <person name="Alvarado L."/>
            <person name="Berlin A.M."/>
            <person name="Chapman S.B."/>
            <person name="Dewar J."/>
            <person name="Goldberg J."/>
            <person name="Griggs A."/>
            <person name="Gujja S."/>
            <person name="Hansen M."/>
            <person name="Howarth C."/>
            <person name="Imamovic A."/>
            <person name="Larimer J."/>
            <person name="McCowan C."/>
            <person name="Murphy C."/>
            <person name="Pearson M."/>
            <person name="Priest M."/>
            <person name="Roberts A."/>
            <person name="Saif S."/>
            <person name="Shea T."/>
            <person name="Sykes S."/>
            <person name="Wortman J."/>
            <person name="Nusbaum C."/>
            <person name="Birren B."/>
        </authorList>
    </citation>
    <scope>NUCLEOTIDE SEQUENCE [LARGE SCALE GENOMIC DNA]</scope>
    <source>
        <strain evidence="19 20">BCC8398</strain>
    </source>
</reference>
<dbReference type="OrthoDB" id="6108at2759"/>
<protein>
    <recommendedName>
        <fullName evidence="6 16">E3 ubiquitin-protein ligase listerin</fullName>
        <ecNumber evidence="5 16">2.3.2.27</ecNumber>
    </recommendedName>
    <alternativeName>
        <fullName evidence="16">RING-type E3 ubiquitin transferase listerin</fullName>
    </alternativeName>
</protein>
<evidence type="ECO:0000256" key="17">
    <source>
        <dbReference type="SAM" id="MobiDB-lite"/>
    </source>
</evidence>
<feature type="compositionally biased region" description="Low complexity" evidence="17">
    <location>
        <begin position="282"/>
        <end position="312"/>
    </location>
</feature>
<dbReference type="FunFam" id="3.30.40.10:FF:000038">
    <property type="entry name" value="E3 ubiquitin-protein ligase listerin"/>
    <property type="match status" value="1"/>
</dbReference>
<feature type="compositionally biased region" description="Basic residues" evidence="17">
    <location>
        <begin position="14"/>
        <end position="24"/>
    </location>
</feature>
<evidence type="ECO:0000256" key="12">
    <source>
        <dbReference type="ARBA" id="ARBA00022786"/>
    </source>
</evidence>
<dbReference type="GO" id="GO:0008270">
    <property type="term" value="F:zinc ion binding"/>
    <property type="evidence" value="ECO:0007669"/>
    <property type="project" value="UniProtKB-KW"/>
</dbReference>
<dbReference type="PANTHER" id="PTHR12389">
    <property type="entry name" value="ZINC FINGER PROTEIN 294"/>
    <property type="match status" value="1"/>
</dbReference>
<keyword evidence="10" id="KW-0677">Repeat</keyword>
<dbReference type="InterPro" id="IPR016024">
    <property type="entry name" value="ARM-type_fold"/>
</dbReference>
<dbReference type="InterPro" id="IPR013083">
    <property type="entry name" value="Znf_RING/FYVE/PHD"/>
</dbReference>
<name>A0A1B9H3X4_9TREE</name>
<feature type="region of interest" description="Disordered" evidence="17">
    <location>
        <begin position="280"/>
        <end position="332"/>
    </location>
</feature>
<evidence type="ECO:0000256" key="5">
    <source>
        <dbReference type="ARBA" id="ARBA00012483"/>
    </source>
</evidence>
<keyword evidence="12 16" id="KW-0833">Ubl conjugation pathway</keyword>
<feature type="compositionally biased region" description="Acidic residues" evidence="17">
    <location>
        <begin position="482"/>
        <end position="509"/>
    </location>
</feature>
<comment type="function">
    <text evidence="16">E3 ubiquitin-protein ligase. Component of the ribosome quality control complex (RQC), a ribosome-associated complex that mediates ubiquitination and extraction of incompletely synthesized nascent chains for proteasomal degradation.</text>
</comment>
<dbReference type="Pfam" id="PF23009">
    <property type="entry name" value="UBC_like"/>
    <property type="match status" value="1"/>
</dbReference>
<evidence type="ECO:0000256" key="2">
    <source>
        <dbReference type="ARBA" id="ARBA00004514"/>
    </source>
</evidence>
<dbReference type="PROSITE" id="PS50089">
    <property type="entry name" value="ZF_RING_2"/>
    <property type="match status" value="1"/>
</dbReference>
<keyword evidence="9 16" id="KW-0479">Metal-binding</keyword>
<evidence type="ECO:0000313" key="19">
    <source>
        <dbReference type="EMBL" id="OCF37959.1"/>
    </source>
</evidence>
<dbReference type="EC" id="2.3.2.27" evidence="5 16"/>
<evidence type="ECO:0000256" key="3">
    <source>
        <dbReference type="ARBA" id="ARBA00004906"/>
    </source>
</evidence>
<feature type="region of interest" description="Disordered" evidence="17">
    <location>
        <begin position="232"/>
        <end position="252"/>
    </location>
</feature>
<dbReference type="GO" id="GO:0061630">
    <property type="term" value="F:ubiquitin protein ligase activity"/>
    <property type="evidence" value="ECO:0007669"/>
    <property type="project" value="UniProtKB-UniRule"/>
</dbReference>
<feature type="compositionally biased region" description="Basic residues" evidence="17">
    <location>
        <begin position="46"/>
        <end position="60"/>
    </location>
</feature>
<evidence type="ECO:0000256" key="9">
    <source>
        <dbReference type="ARBA" id="ARBA00022723"/>
    </source>
</evidence>
<comment type="pathway">
    <text evidence="3 16">Protein modification; protein ubiquitination.</text>
</comment>
<dbReference type="SMART" id="SM00744">
    <property type="entry name" value="RINGv"/>
    <property type="match status" value="1"/>
</dbReference>
<accession>A0A1B9H3X4</accession>
<comment type="subcellular location">
    <subcellularLocation>
        <location evidence="2">Cytoplasm</location>
        <location evidence="2">Cytosol</location>
    </subcellularLocation>
</comment>
<dbReference type="InterPro" id="IPR039795">
    <property type="entry name" value="LTN1/Rkr1"/>
</dbReference>
<evidence type="ECO:0000256" key="1">
    <source>
        <dbReference type="ARBA" id="ARBA00000900"/>
    </source>
</evidence>
<evidence type="ECO:0000256" key="13">
    <source>
        <dbReference type="ARBA" id="ARBA00022833"/>
    </source>
</evidence>
<evidence type="ECO:0000256" key="11">
    <source>
        <dbReference type="ARBA" id="ARBA00022771"/>
    </source>
</evidence>
<keyword evidence="7" id="KW-0963">Cytoplasm</keyword>
<evidence type="ECO:0000259" key="18">
    <source>
        <dbReference type="PROSITE" id="PS50089"/>
    </source>
</evidence>
<evidence type="ECO:0000256" key="10">
    <source>
        <dbReference type="ARBA" id="ARBA00022737"/>
    </source>
</evidence>
<keyword evidence="13 16" id="KW-0862">Zinc</keyword>
<dbReference type="EMBL" id="KI669492">
    <property type="protein sequence ID" value="OCF37959.1"/>
    <property type="molecule type" value="Genomic_DNA"/>
</dbReference>
<dbReference type="STRING" id="1296120.A0A1B9H3X4"/>
<evidence type="ECO:0000256" key="8">
    <source>
        <dbReference type="ARBA" id="ARBA00022679"/>
    </source>
</evidence>
<dbReference type="Gene3D" id="3.30.40.10">
    <property type="entry name" value="Zinc/RING finger domain, C3HC4 (zinc finger)"/>
    <property type="match status" value="1"/>
</dbReference>
<dbReference type="InterPro" id="IPR001841">
    <property type="entry name" value="Znf_RING"/>
</dbReference>
<dbReference type="GO" id="GO:0072344">
    <property type="term" value="P:rescue of stalled ribosome"/>
    <property type="evidence" value="ECO:0007669"/>
    <property type="project" value="UniProtKB-UniRule"/>
</dbReference>
<dbReference type="CDD" id="cd16491">
    <property type="entry name" value="RING-CH-C4HC3_LTN1"/>
    <property type="match status" value="1"/>
</dbReference>
<dbReference type="UniPathway" id="UPA00143"/>
<dbReference type="GO" id="GO:0043023">
    <property type="term" value="F:ribosomal large subunit binding"/>
    <property type="evidence" value="ECO:0007669"/>
    <property type="project" value="TreeGrafter"/>
</dbReference>
<evidence type="ECO:0000256" key="14">
    <source>
        <dbReference type="ARBA" id="ARBA00055150"/>
    </source>
</evidence>
<evidence type="ECO:0000313" key="20">
    <source>
        <dbReference type="Proteomes" id="UP000092666"/>
    </source>
</evidence>
<feature type="domain" description="RING-type" evidence="18">
    <location>
        <begin position="1829"/>
        <end position="1876"/>
    </location>
</feature>
<feature type="compositionally biased region" description="Polar residues" evidence="17">
    <location>
        <begin position="1"/>
        <end position="12"/>
    </location>
</feature>
<comment type="similarity">
    <text evidence="4 16">Belongs to the LTN1 family.</text>
</comment>
<evidence type="ECO:0000256" key="7">
    <source>
        <dbReference type="ARBA" id="ARBA00022490"/>
    </source>
</evidence>
<comment type="function">
    <text evidence="14">E3 ubiquitin-protein ligase component of the ribosome quality control complex (RQC), a ribosome-associated complex that mediates ubiquitination and extraction of incompletely synthesized nascent chains for proteasomal degradation. Mediates ubiquitination of proteins derived from mRNAs lacking stop codons (non-stop proteins) and other translation arrest products induced by poly-lysine sequences and tandem rare codons. Ubiquitination leads to CDC48 recruitment for extraction and degradation of the incomplete translation product. May indirectly play a role in chromatin function and transcription.</text>
</comment>
<feature type="compositionally biased region" description="Pro residues" evidence="17">
    <location>
        <begin position="66"/>
        <end position="78"/>
    </location>
</feature>
<reference evidence="20" key="2">
    <citation type="submission" date="2013-12" db="EMBL/GenBank/DDBJ databases">
        <title>Evolution of pathogenesis and genome organization in the Tremellales.</title>
        <authorList>
            <person name="Cuomo C."/>
            <person name="Litvintseva A."/>
            <person name="Heitman J."/>
            <person name="Chen Y."/>
            <person name="Sun S."/>
            <person name="Springer D."/>
            <person name="Dromer F."/>
            <person name="Young S."/>
            <person name="Zeng Q."/>
            <person name="Chapman S."/>
            <person name="Gujja S."/>
            <person name="Saif S."/>
            <person name="Birren B."/>
        </authorList>
    </citation>
    <scope>NUCLEOTIDE SEQUENCE [LARGE SCALE GENOMIC DNA]</scope>
    <source>
        <strain evidence="20">BCC8398</strain>
    </source>
</reference>
<dbReference type="GO" id="GO:0016567">
    <property type="term" value="P:protein ubiquitination"/>
    <property type="evidence" value="ECO:0007669"/>
    <property type="project" value="UniProtKB-UniPathway"/>
</dbReference>
<keyword evidence="11 15" id="KW-0863">Zinc-finger</keyword>
<dbReference type="PANTHER" id="PTHR12389:SF0">
    <property type="entry name" value="E3 UBIQUITIN-PROTEIN LIGASE LISTERIN"/>
    <property type="match status" value="1"/>
</dbReference>
<dbReference type="InterPro" id="IPR054478">
    <property type="entry name" value="LTN1_UBC"/>
</dbReference>
<evidence type="ECO:0000256" key="16">
    <source>
        <dbReference type="RuleBase" id="RU367090"/>
    </source>
</evidence>
<dbReference type="GO" id="GO:1990116">
    <property type="term" value="P:ribosome-associated ubiquitin-dependent protein catabolic process"/>
    <property type="evidence" value="ECO:0007669"/>
    <property type="project" value="UniProtKB-UniRule"/>
</dbReference>
<dbReference type="InterPro" id="IPR039804">
    <property type="entry name" value="RING-CH-C4HC3_LTN1"/>
</dbReference>
<evidence type="ECO:0000256" key="15">
    <source>
        <dbReference type="PROSITE-ProRule" id="PRU00175"/>
    </source>
</evidence>
<dbReference type="SUPFAM" id="SSF57850">
    <property type="entry name" value="RING/U-box"/>
    <property type="match status" value="1"/>
</dbReference>
<feature type="region of interest" description="Disordered" evidence="17">
    <location>
        <begin position="473"/>
        <end position="523"/>
    </location>
</feature>